<keyword evidence="3" id="KW-1185">Reference proteome</keyword>
<comment type="caution">
    <text evidence="2">The sequence shown here is derived from an EMBL/GenBank/DDBJ whole genome shotgun (WGS) entry which is preliminary data.</text>
</comment>
<gene>
    <name evidence="2" type="primary">DNHD1_3</name>
    <name evidence="2" type="ORF">N1851_007312</name>
</gene>
<proteinExistence type="predicted"/>
<reference evidence="2" key="1">
    <citation type="journal article" date="2023" name="Front. Mar. Sci.">
        <title>A new Merluccius polli reference genome to investigate the effects of global change in West African waters.</title>
        <authorList>
            <person name="Mateo J.L."/>
            <person name="Blanco-Fernandez C."/>
            <person name="Garcia-Vazquez E."/>
            <person name="Machado-Schiaffino G."/>
        </authorList>
    </citation>
    <scope>NUCLEOTIDE SEQUENCE</scope>
    <source>
        <strain evidence="2">C29</strain>
        <tissue evidence="2">Fin</tissue>
    </source>
</reference>
<dbReference type="EMBL" id="JAOPHQ010001242">
    <property type="protein sequence ID" value="KAK0151388.1"/>
    <property type="molecule type" value="Genomic_DNA"/>
</dbReference>
<organism evidence="2 3">
    <name type="scientific">Merluccius polli</name>
    <name type="common">Benguela hake</name>
    <name type="synonym">Merluccius cadenati</name>
    <dbReference type="NCBI Taxonomy" id="89951"/>
    <lineage>
        <taxon>Eukaryota</taxon>
        <taxon>Metazoa</taxon>
        <taxon>Chordata</taxon>
        <taxon>Craniata</taxon>
        <taxon>Vertebrata</taxon>
        <taxon>Euteleostomi</taxon>
        <taxon>Actinopterygii</taxon>
        <taxon>Neopterygii</taxon>
        <taxon>Teleostei</taxon>
        <taxon>Neoteleostei</taxon>
        <taxon>Acanthomorphata</taxon>
        <taxon>Zeiogadaria</taxon>
        <taxon>Gadariae</taxon>
        <taxon>Gadiformes</taxon>
        <taxon>Gadoidei</taxon>
        <taxon>Merlucciidae</taxon>
        <taxon>Merluccius</taxon>
    </lineage>
</organism>
<dbReference type="AlphaFoldDB" id="A0AA47N2V3"/>
<accession>A0AA47N2V3</accession>
<protein>
    <submittedName>
        <fullName evidence="2">Dynein heavy chain domain-containing protein 1</fullName>
    </submittedName>
</protein>
<feature type="region of interest" description="Disordered" evidence="1">
    <location>
        <begin position="1"/>
        <end position="76"/>
    </location>
</feature>
<name>A0AA47N2V3_MERPO</name>
<dbReference type="Proteomes" id="UP001174136">
    <property type="component" value="Unassembled WGS sequence"/>
</dbReference>
<evidence type="ECO:0000313" key="3">
    <source>
        <dbReference type="Proteomes" id="UP001174136"/>
    </source>
</evidence>
<evidence type="ECO:0000313" key="2">
    <source>
        <dbReference type="EMBL" id="KAK0151388.1"/>
    </source>
</evidence>
<evidence type="ECO:0000256" key="1">
    <source>
        <dbReference type="SAM" id="MobiDB-lite"/>
    </source>
</evidence>
<feature type="compositionally biased region" description="Low complexity" evidence="1">
    <location>
        <begin position="34"/>
        <end position="46"/>
    </location>
</feature>
<sequence length="578" mass="63910">MPAGPPKEQPQCGHPGRTPGTGATLLLRPRSKPKPQTQTQTRVPQVDVDRGPPLTLPPLSQTPRNRPLSRGRRAPTFGVESLIGESTVLSRRPDPPLSLVELPGLIARYGPGIAVGDSLWTEGPRLVASALGAHIPVTVASAPPGLRSPDPWYCTDPNEARETRTAVAGGSPTGLKEMDWNRSPLSQVVEALKKKKKKKKRRWGALKFCSLKESHRDEYRPSDLEVACPGGAGPDHYVFSSGAVLQVTRQDPGTLVSLEDWRREAALWEAQRAVPFFRDYWLHKAFTRWRRNVRHIVFQRKCETLQDALLIAVPQFRHALVLLAGVTQELLELCWLPCAPERGYTLRDFQHALLTNRQHSLGKMQELLRRRSAVMNALHQECYEAHRQLQLHVQLAAKEPADRRRPRHLHLAQRRGLEAELERARRASQEVGRVASLANQMTAQALCSLGRREVTSFFSGVVERREADQGCLFRAQLVFGPQGAPAPEPALHLFQDAVREALLGLSGTIVQVCDSCGLFLEISDSLSAERHDLRPSPGGTVGPFISITHLLAGNDAVVALVRGHGDRCSGAPPPRVQR</sequence>